<keyword evidence="1" id="KW-1133">Transmembrane helix</keyword>
<feature type="transmembrane region" description="Helical" evidence="1">
    <location>
        <begin position="163"/>
        <end position="184"/>
    </location>
</feature>
<protein>
    <submittedName>
        <fullName evidence="2">Stage II sporulation protein M</fullName>
    </submittedName>
</protein>
<sequence length="199" mass="22131">MKKMLRFLFQKYQNVYLFITILMVSGALAGLLFSTFINVHDISQFSSYLNAVNASIDKYAFFLDQFGSGIAFVGVLFLLGTSIIGMPFLSFIIFSKGLQIGFSCALFIYAYQLKGIVGIFIALLPQVLFDVAGSFLASACAIQLSLHLMHTATSKDRLDLRKLFNYILSDVCIVCIIVLLGAYVKSTLVIELIRLFNLL</sequence>
<dbReference type="RefSeq" id="WP_178200914.1">
    <property type="nucleotide sequence ID" value="NZ_CALVCM010000003.1"/>
</dbReference>
<organism evidence="2 3">
    <name type="scientific">Massilicoli timonensis</name>
    <dbReference type="NCBI Taxonomy" id="2015901"/>
    <lineage>
        <taxon>Bacteria</taxon>
        <taxon>Bacillati</taxon>
        <taxon>Bacillota</taxon>
        <taxon>Erysipelotrichia</taxon>
        <taxon>Erysipelotrichales</taxon>
        <taxon>Erysipelotrichaceae</taxon>
        <taxon>Massilicoli</taxon>
    </lineage>
</organism>
<dbReference type="Pfam" id="PF01944">
    <property type="entry name" value="SpoIIM"/>
    <property type="match status" value="1"/>
</dbReference>
<accession>A0ABT1SN43</accession>
<feature type="transmembrane region" description="Helical" evidence="1">
    <location>
        <begin position="15"/>
        <end position="39"/>
    </location>
</feature>
<dbReference type="Proteomes" id="UP001524435">
    <property type="component" value="Unassembled WGS sequence"/>
</dbReference>
<keyword evidence="3" id="KW-1185">Reference proteome</keyword>
<keyword evidence="1" id="KW-0812">Transmembrane</keyword>
<dbReference type="EMBL" id="JANGCH010000016">
    <property type="protein sequence ID" value="MCQ5122490.1"/>
    <property type="molecule type" value="Genomic_DNA"/>
</dbReference>
<comment type="caution">
    <text evidence="2">The sequence shown here is derived from an EMBL/GenBank/DDBJ whole genome shotgun (WGS) entry which is preliminary data.</text>
</comment>
<feature type="transmembrane region" description="Helical" evidence="1">
    <location>
        <begin position="91"/>
        <end position="111"/>
    </location>
</feature>
<dbReference type="InterPro" id="IPR002798">
    <property type="entry name" value="SpoIIM-like"/>
</dbReference>
<evidence type="ECO:0000313" key="2">
    <source>
        <dbReference type="EMBL" id="MCQ5122490.1"/>
    </source>
</evidence>
<proteinExistence type="predicted"/>
<gene>
    <name evidence="2" type="ORF">NE663_09500</name>
</gene>
<evidence type="ECO:0000256" key="1">
    <source>
        <dbReference type="SAM" id="Phobius"/>
    </source>
</evidence>
<name>A0ABT1SN43_9FIRM</name>
<evidence type="ECO:0000313" key="3">
    <source>
        <dbReference type="Proteomes" id="UP001524435"/>
    </source>
</evidence>
<feature type="transmembrane region" description="Helical" evidence="1">
    <location>
        <begin position="117"/>
        <end position="142"/>
    </location>
</feature>
<keyword evidence="1" id="KW-0472">Membrane</keyword>
<reference evidence="2 3" key="1">
    <citation type="submission" date="2022-06" db="EMBL/GenBank/DDBJ databases">
        <title>Isolation of gut microbiota from human fecal samples.</title>
        <authorList>
            <person name="Pamer E.G."/>
            <person name="Barat B."/>
            <person name="Waligurski E."/>
            <person name="Medina S."/>
            <person name="Paddock L."/>
            <person name="Mostad J."/>
        </authorList>
    </citation>
    <scope>NUCLEOTIDE SEQUENCE [LARGE SCALE GENOMIC DNA]</scope>
    <source>
        <strain evidence="2 3">DFI.6.1</strain>
    </source>
</reference>